<keyword evidence="4" id="KW-1185">Reference proteome</keyword>
<dbReference type="PROSITE" id="PS50943">
    <property type="entry name" value="HTH_CROC1"/>
    <property type="match status" value="1"/>
</dbReference>
<organism evidence="3 4">
    <name type="scientific">Enterocloster clostridioformis</name>
    <dbReference type="NCBI Taxonomy" id="1531"/>
    <lineage>
        <taxon>Bacteria</taxon>
        <taxon>Bacillati</taxon>
        <taxon>Bacillota</taxon>
        <taxon>Clostridia</taxon>
        <taxon>Lachnospirales</taxon>
        <taxon>Lachnospiraceae</taxon>
        <taxon>Enterocloster</taxon>
    </lineage>
</organism>
<gene>
    <name evidence="3" type="ORF">NCTC11224_03966</name>
</gene>
<evidence type="ECO:0000313" key="3">
    <source>
        <dbReference type="EMBL" id="SQB14912.1"/>
    </source>
</evidence>
<reference evidence="3 4" key="1">
    <citation type="submission" date="2018-06" db="EMBL/GenBank/DDBJ databases">
        <authorList>
            <consortium name="Pathogen Informatics"/>
            <person name="Doyle S."/>
        </authorList>
    </citation>
    <scope>NUCLEOTIDE SEQUENCE [LARGE SCALE GENOMIC DNA]</scope>
    <source>
        <strain evidence="3 4">NCTC11224</strain>
    </source>
</reference>
<evidence type="ECO:0000259" key="2">
    <source>
        <dbReference type="PROSITE" id="PS50943"/>
    </source>
</evidence>
<proteinExistence type="predicted"/>
<accession>A0A2X2U9J2</accession>
<protein>
    <submittedName>
        <fullName evidence="3">Transcriptional regulator</fullName>
    </submittedName>
</protein>
<dbReference type="SUPFAM" id="SSF47413">
    <property type="entry name" value="lambda repressor-like DNA-binding domains"/>
    <property type="match status" value="1"/>
</dbReference>
<dbReference type="SMART" id="SM00530">
    <property type="entry name" value="HTH_XRE"/>
    <property type="match status" value="1"/>
</dbReference>
<dbReference type="InterPro" id="IPR001387">
    <property type="entry name" value="Cro/C1-type_HTH"/>
</dbReference>
<dbReference type="RefSeq" id="WP_112482733.1">
    <property type="nucleotide sequence ID" value="NZ_JAIWZC010000001.1"/>
</dbReference>
<feature type="region of interest" description="Disordered" evidence="1">
    <location>
        <begin position="153"/>
        <end position="174"/>
    </location>
</feature>
<evidence type="ECO:0000313" key="4">
    <source>
        <dbReference type="Proteomes" id="UP000251853"/>
    </source>
</evidence>
<evidence type="ECO:0000256" key="1">
    <source>
        <dbReference type="SAM" id="MobiDB-lite"/>
    </source>
</evidence>
<dbReference type="CDD" id="cd00093">
    <property type="entry name" value="HTH_XRE"/>
    <property type="match status" value="1"/>
</dbReference>
<dbReference type="Gene3D" id="1.10.260.40">
    <property type="entry name" value="lambda repressor-like DNA-binding domains"/>
    <property type="match status" value="1"/>
</dbReference>
<sequence length="174" mass="19424">MTINERIKDFRKSIVQMSQREFADKLGMKQTSVSTFERPGGTVTDPTIKALCLAFNLSEDWVRYGTEPMYIQQPTFSLDQFVRYHQGTDLEIEIMKAYFELDPDIRKTVLDHFKARFSAAAQAETAASEPSVEDLEAEYKKSVLGSAQKTGFTASSTTEGTAVTGGQTNKVSNQ</sequence>
<dbReference type="AlphaFoldDB" id="A0A2X2U9J2"/>
<name>A0A2X2U9J2_9FIRM</name>
<feature type="domain" description="HTH cro/C1-type" evidence="2">
    <location>
        <begin position="7"/>
        <end position="62"/>
    </location>
</feature>
<dbReference type="Pfam" id="PF01381">
    <property type="entry name" value="HTH_3"/>
    <property type="match status" value="1"/>
</dbReference>
<dbReference type="Proteomes" id="UP000251853">
    <property type="component" value="Unassembled WGS sequence"/>
</dbReference>
<dbReference type="GO" id="GO:0003677">
    <property type="term" value="F:DNA binding"/>
    <property type="evidence" value="ECO:0007669"/>
    <property type="project" value="InterPro"/>
</dbReference>
<dbReference type="InterPro" id="IPR010982">
    <property type="entry name" value="Lambda_DNA-bd_dom_sf"/>
</dbReference>
<dbReference type="EMBL" id="UAVW01000016">
    <property type="protein sequence ID" value="SQB14912.1"/>
    <property type="molecule type" value="Genomic_DNA"/>
</dbReference>